<protein>
    <submittedName>
        <fullName evidence="2">Uncharacterized protein</fullName>
    </submittedName>
</protein>
<feature type="compositionally biased region" description="Polar residues" evidence="1">
    <location>
        <begin position="24"/>
        <end position="58"/>
    </location>
</feature>
<sequence length="74" mass="8353">MDEADPKAVYNKLLYAAVSANLKPNHSSTRQKVNHTSQFQEAQNRPRQRLATQFNQKGQAKAYKAEQPPKAGRT</sequence>
<reference evidence="2 3" key="1">
    <citation type="submission" date="2019-03" db="EMBL/GenBank/DDBJ databases">
        <title>First draft genome of Liparis tanakae, snailfish: a comprehensive survey of snailfish specific genes.</title>
        <authorList>
            <person name="Kim W."/>
            <person name="Song I."/>
            <person name="Jeong J.-H."/>
            <person name="Kim D."/>
            <person name="Kim S."/>
            <person name="Ryu S."/>
            <person name="Song J.Y."/>
            <person name="Lee S.K."/>
        </authorList>
    </citation>
    <scope>NUCLEOTIDE SEQUENCE [LARGE SCALE GENOMIC DNA]</scope>
    <source>
        <tissue evidence="2">Muscle</tissue>
    </source>
</reference>
<evidence type="ECO:0000313" key="3">
    <source>
        <dbReference type="Proteomes" id="UP000314294"/>
    </source>
</evidence>
<keyword evidence="3" id="KW-1185">Reference proteome</keyword>
<dbReference type="AlphaFoldDB" id="A0A4Z2II55"/>
<evidence type="ECO:0000256" key="1">
    <source>
        <dbReference type="SAM" id="MobiDB-lite"/>
    </source>
</evidence>
<evidence type="ECO:0000313" key="2">
    <source>
        <dbReference type="EMBL" id="TNN77538.1"/>
    </source>
</evidence>
<feature type="region of interest" description="Disordered" evidence="1">
    <location>
        <begin position="24"/>
        <end position="74"/>
    </location>
</feature>
<name>A0A4Z2II55_9TELE</name>
<organism evidence="2 3">
    <name type="scientific">Liparis tanakae</name>
    <name type="common">Tanaka's snailfish</name>
    <dbReference type="NCBI Taxonomy" id="230148"/>
    <lineage>
        <taxon>Eukaryota</taxon>
        <taxon>Metazoa</taxon>
        <taxon>Chordata</taxon>
        <taxon>Craniata</taxon>
        <taxon>Vertebrata</taxon>
        <taxon>Euteleostomi</taxon>
        <taxon>Actinopterygii</taxon>
        <taxon>Neopterygii</taxon>
        <taxon>Teleostei</taxon>
        <taxon>Neoteleostei</taxon>
        <taxon>Acanthomorphata</taxon>
        <taxon>Eupercaria</taxon>
        <taxon>Perciformes</taxon>
        <taxon>Cottioidei</taxon>
        <taxon>Cottales</taxon>
        <taxon>Liparidae</taxon>
        <taxon>Liparis</taxon>
    </lineage>
</organism>
<proteinExistence type="predicted"/>
<gene>
    <name evidence="2" type="ORF">EYF80_012128</name>
</gene>
<accession>A0A4Z2II55</accession>
<comment type="caution">
    <text evidence="2">The sequence shown here is derived from an EMBL/GenBank/DDBJ whole genome shotgun (WGS) entry which is preliminary data.</text>
</comment>
<dbReference type="EMBL" id="SRLO01000081">
    <property type="protein sequence ID" value="TNN77538.1"/>
    <property type="molecule type" value="Genomic_DNA"/>
</dbReference>
<dbReference type="Proteomes" id="UP000314294">
    <property type="component" value="Unassembled WGS sequence"/>
</dbReference>